<dbReference type="RefSeq" id="WP_364365714.1">
    <property type="nucleotide sequence ID" value="NZ_JBHMCF010000003.1"/>
</dbReference>
<evidence type="ECO:0000256" key="4">
    <source>
        <dbReference type="ARBA" id="ARBA00022989"/>
    </source>
</evidence>
<feature type="transmembrane region" description="Helical" evidence="6">
    <location>
        <begin position="79"/>
        <end position="96"/>
    </location>
</feature>
<dbReference type="EMBL" id="JBHMCF010000003">
    <property type="protein sequence ID" value="MFB9468491.1"/>
    <property type="molecule type" value="Genomic_DNA"/>
</dbReference>
<dbReference type="Pfam" id="PF00528">
    <property type="entry name" value="BPD_transp_1"/>
    <property type="match status" value="1"/>
</dbReference>
<dbReference type="PANTHER" id="PTHR30177:SF4">
    <property type="entry name" value="OSMOPROTECTANT IMPORT PERMEASE PROTEIN OSMW"/>
    <property type="match status" value="1"/>
</dbReference>
<proteinExistence type="inferred from homology"/>
<dbReference type="PANTHER" id="PTHR30177">
    <property type="entry name" value="GLYCINE BETAINE/L-PROLINE TRANSPORT SYSTEM PERMEASE PROTEIN PROW"/>
    <property type="match status" value="1"/>
</dbReference>
<evidence type="ECO:0000256" key="1">
    <source>
        <dbReference type="ARBA" id="ARBA00004141"/>
    </source>
</evidence>
<dbReference type="Proteomes" id="UP001589568">
    <property type="component" value="Unassembled WGS sequence"/>
</dbReference>
<comment type="caution">
    <text evidence="8">The sequence shown here is derived from an EMBL/GenBank/DDBJ whole genome shotgun (WGS) entry which is preliminary data.</text>
</comment>
<evidence type="ECO:0000256" key="6">
    <source>
        <dbReference type="RuleBase" id="RU363032"/>
    </source>
</evidence>
<keyword evidence="5 6" id="KW-0472">Membrane</keyword>
<feature type="transmembrane region" description="Helical" evidence="6">
    <location>
        <begin position="132"/>
        <end position="159"/>
    </location>
</feature>
<evidence type="ECO:0000259" key="7">
    <source>
        <dbReference type="PROSITE" id="PS50928"/>
    </source>
</evidence>
<evidence type="ECO:0000256" key="3">
    <source>
        <dbReference type="ARBA" id="ARBA00022692"/>
    </source>
</evidence>
<organism evidence="8 9">
    <name type="scientific">Nonomuraea salmonea</name>
    <dbReference type="NCBI Taxonomy" id="46181"/>
    <lineage>
        <taxon>Bacteria</taxon>
        <taxon>Bacillati</taxon>
        <taxon>Actinomycetota</taxon>
        <taxon>Actinomycetes</taxon>
        <taxon>Streptosporangiales</taxon>
        <taxon>Streptosporangiaceae</taxon>
        <taxon>Nonomuraea</taxon>
    </lineage>
</organism>
<dbReference type="Gene3D" id="1.10.3720.10">
    <property type="entry name" value="MetI-like"/>
    <property type="match status" value="1"/>
</dbReference>
<comment type="subcellular location">
    <subcellularLocation>
        <location evidence="6">Cell membrane</location>
        <topology evidence="6">Multi-pass membrane protein</topology>
    </subcellularLocation>
    <subcellularLocation>
        <location evidence="1">Membrane</location>
        <topology evidence="1">Multi-pass membrane protein</topology>
    </subcellularLocation>
</comment>
<reference evidence="8 9" key="1">
    <citation type="submission" date="2024-09" db="EMBL/GenBank/DDBJ databases">
        <authorList>
            <person name="Sun Q."/>
            <person name="Mori K."/>
        </authorList>
    </citation>
    <scope>NUCLEOTIDE SEQUENCE [LARGE SCALE GENOMIC DNA]</scope>
    <source>
        <strain evidence="8 9">JCM 3324</strain>
    </source>
</reference>
<evidence type="ECO:0000256" key="5">
    <source>
        <dbReference type="ARBA" id="ARBA00023136"/>
    </source>
</evidence>
<dbReference type="InterPro" id="IPR051204">
    <property type="entry name" value="ABC_transp_perm/SBD"/>
</dbReference>
<dbReference type="SUPFAM" id="SSF161098">
    <property type="entry name" value="MetI-like"/>
    <property type="match status" value="1"/>
</dbReference>
<dbReference type="PROSITE" id="PS50928">
    <property type="entry name" value="ABC_TM1"/>
    <property type="match status" value="1"/>
</dbReference>
<feature type="transmembrane region" description="Helical" evidence="6">
    <location>
        <begin position="51"/>
        <end position="73"/>
    </location>
</feature>
<feature type="transmembrane region" description="Helical" evidence="6">
    <location>
        <begin position="179"/>
        <end position="204"/>
    </location>
</feature>
<dbReference type="InterPro" id="IPR000515">
    <property type="entry name" value="MetI-like"/>
</dbReference>
<keyword evidence="2 6" id="KW-0813">Transport</keyword>
<name>A0ABV5NDX7_9ACTN</name>
<evidence type="ECO:0000256" key="2">
    <source>
        <dbReference type="ARBA" id="ARBA00022448"/>
    </source>
</evidence>
<feature type="transmembrane region" description="Helical" evidence="6">
    <location>
        <begin position="20"/>
        <end position="44"/>
    </location>
</feature>
<keyword evidence="3 6" id="KW-0812">Transmembrane</keyword>
<dbReference type="CDD" id="cd06261">
    <property type="entry name" value="TM_PBP2"/>
    <property type="match status" value="1"/>
</dbReference>
<evidence type="ECO:0000313" key="9">
    <source>
        <dbReference type="Proteomes" id="UP001589568"/>
    </source>
</evidence>
<protein>
    <submittedName>
        <fullName evidence="8">ABC transporter permease</fullName>
    </submittedName>
</protein>
<keyword evidence="4 6" id="KW-1133">Transmembrane helix</keyword>
<comment type="similarity">
    <text evidence="6">Belongs to the binding-protein-dependent transport system permease family.</text>
</comment>
<accession>A0ABV5NDX7</accession>
<evidence type="ECO:0000313" key="8">
    <source>
        <dbReference type="EMBL" id="MFB9468491.1"/>
    </source>
</evidence>
<feature type="domain" description="ABC transmembrane type-1" evidence="7">
    <location>
        <begin position="18"/>
        <end position="201"/>
    </location>
</feature>
<sequence>MSLWEYVEDRWDLIVFETLQHASMVAQCVLVAAVLGVLIGVATYRRARPSAFAIAAAGVLFTVPSLAMLGLLIPPLGLGVAPAVTAIVLYALLPIVRNTVVGLQGVDPLLVDAARGIGMSRRRSLARVELPLAWPVILTGIRVATQLAMGIGAVAAFVSGPGLGEQIFSGLARLGGANAVNATLTGTIGVAILALIFDGVFVLIGRLTTPSRRPATGGARG</sequence>
<keyword evidence="9" id="KW-1185">Reference proteome</keyword>
<dbReference type="InterPro" id="IPR035906">
    <property type="entry name" value="MetI-like_sf"/>
</dbReference>
<gene>
    <name evidence="8" type="ORF">ACFFR3_03180</name>
</gene>